<dbReference type="Gene3D" id="3.20.20.140">
    <property type="entry name" value="Metal-dependent hydrolases"/>
    <property type="match status" value="1"/>
</dbReference>
<dbReference type="PANTHER" id="PTHR43794:SF11">
    <property type="entry name" value="AMIDOHYDROLASE-RELATED DOMAIN-CONTAINING PROTEIN"/>
    <property type="match status" value="1"/>
</dbReference>
<dbReference type="InterPro" id="IPR050287">
    <property type="entry name" value="MTA/SAH_deaminase"/>
</dbReference>
<protein>
    <submittedName>
        <fullName evidence="3">5-methylthioadenosine/S-adenosylhomocysteine deaminase</fullName>
    </submittedName>
</protein>
<sequence length="478" mass="53275">MPGYLIKNGRVLIWGKDRKSSFPQVDILVEGQRISQIGPSLDVEDPEIEIIDAAGYIVTPGFVDGHRHVFQSQLRSTVSNHTLLEYCAHLLQGRMVFLDADDMYLSQLSGLAEAISSGVTTVMDHSHVVTTPERAKRCIQATVESGIRSVYCASPFAIPTSLNPMKLPDMTIRHKEQMELFKSLLKQQPLGGQANDGRLTLGLGFDTMHWIPEDEAREILTFVKENDVPVTMHDVPRYNLPSLAFLRDKSMPLPTQVTFSHTCEPTAEDIQFVKDNQIGVVATPESEMAMSHGIPSAFDFYRTPGCRIGLGIDSPAISSGDLFFQMRLVLQQQRMRQNATYHARGKLPDLVPAWTDDVLYMATLGGAAAIHLEDEVGSLEVGKFADIVLIKRDSPSMVGAVDLGAALVTHAAASDVDTVLINGEMVKRAGKLLRVDWNDLKGKLQNSREVLERRFEKVDWEWNKNDLKDLWHVRNVME</sequence>
<organism evidence="3 4">
    <name type="scientific">Cladophialophora carrionii</name>
    <dbReference type="NCBI Taxonomy" id="86049"/>
    <lineage>
        <taxon>Eukaryota</taxon>
        <taxon>Fungi</taxon>
        <taxon>Dikarya</taxon>
        <taxon>Ascomycota</taxon>
        <taxon>Pezizomycotina</taxon>
        <taxon>Eurotiomycetes</taxon>
        <taxon>Chaetothyriomycetidae</taxon>
        <taxon>Chaetothyriales</taxon>
        <taxon>Herpotrichiellaceae</taxon>
        <taxon>Cladophialophora</taxon>
    </lineage>
</organism>
<dbReference type="SUPFAM" id="SSF51338">
    <property type="entry name" value="Composite domain of metallo-dependent hydrolases"/>
    <property type="match status" value="1"/>
</dbReference>
<reference evidence="4" key="1">
    <citation type="submission" date="2015-07" db="EMBL/GenBank/DDBJ databases">
        <authorList>
            <person name="Teixeira M.M."/>
            <person name="Souza R.C."/>
            <person name="Almeida L.G."/>
            <person name="Vicente V.A."/>
            <person name="de Hoog S."/>
            <person name="Bocca A.L."/>
            <person name="de Almeida S.R."/>
            <person name="Vasconcelos A.T."/>
            <person name="Felipe M.S."/>
        </authorList>
    </citation>
    <scope>NUCLEOTIDE SEQUENCE [LARGE SCALE GENOMIC DNA]</scope>
    <source>
        <strain evidence="4">KSF</strain>
    </source>
</reference>
<evidence type="ECO:0000259" key="2">
    <source>
        <dbReference type="Pfam" id="PF01979"/>
    </source>
</evidence>
<accession>A0A1C1C767</accession>
<dbReference type="PANTHER" id="PTHR43794">
    <property type="entry name" value="AMINOHYDROLASE SSNA-RELATED"/>
    <property type="match status" value="1"/>
</dbReference>
<dbReference type="VEuPathDB" id="FungiDB:CLCR_05847"/>
<dbReference type="InterPro" id="IPR011059">
    <property type="entry name" value="Metal-dep_hydrolase_composite"/>
</dbReference>
<dbReference type="Proteomes" id="UP000094526">
    <property type="component" value="Unassembled WGS sequence"/>
</dbReference>
<gene>
    <name evidence="3" type="primary">mtaD</name>
    <name evidence="3" type="ORF">CLCR_05847</name>
</gene>
<proteinExistence type="predicted"/>
<dbReference type="SUPFAM" id="SSF51556">
    <property type="entry name" value="Metallo-dependent hydrolases"/>
    <property type="match status" value="1"/>
</dbReference>
<dbReference type="STRING" id="86049.A0A1C1C767"/>
<dbReference type="OrthoDB" id="194468at2759"/>
<dbReference type="Pfam" id="PF01979">
    <property type="entry name" value="Amidohydro_1"/>
    <property type="match status" value="1"/>
</dbReference>
<keyword evidence="1" id="KW-0378">Hydrolase</keyword>
<dbReference type="InterPro" id="IPR032466">
    <property type="entry name" value="Metal_Hydrolase"/>
</dbReference>
<evidence type="ECO:0000313" key="3">
    <source>
        <dbReference type="EMBL" id="OCT44373.1"/>
    </source>
</evidence>
<dbReference type="eggNOG" id="KOG3968">
    <property type="taxonomic scope" value="Eukaryota"/>
</dbReference>
<dbReference type="AlphaFoldDB" id="A0A1C1C767"/>
<keyword evidence="4" id="KW-1185">Reference proteome</keyword>
<comment type="caution">
    <text evidence="3">The sequence shown here is derived from an EMBL/GenBank/DDBJ whole genome shotgun (WGS) entry which is preliminary data.</text>
</comment>
<dbReference type="VEuPathDB" id="FungiDB:G647_07067"/>
<dbReference type="Gene3D" id="2.30.40.10">
    <property type="entry name" value="Urease, subunit C, domain 1"/>
    <property type="match status" value="1"/>
</dbReference>
<feature type="domain" description="Amidohydrolase-related" evidence="2">
    <location>
        <begin position="57"/>
        <end position="426"/>
    </location>
</feature>
<dbReference type="EMBL" id="LGRB01000020">
    <property type="protein sequence ID" value="OCT44373.1"/>
    <property type="molecule type" value="Genomic_DNA"/>
</dbReference>
<evidence type="ECO:0000313" key="4">
    <source>
        <dbReference type="Proteomes" id="UP000094526"/>
    </source>
</evidence>
<dbReference type="InterPro" id="IPR006680">
    <property type="entry name" value="Amidohydro-rel"/>
</dbReference>
<name>A0A1C1C767_9EURO</name>
<dbReference type="GO" id="GO:0016810">
    <property type="term" value="F:hydrolase activity, acting on carbon-nitrogen (but not peptide) bonds"/>
    <property type="evidence" value="ECO:0007669"/>
    <property type="project" value="InterPro"/>
</dbReference>
<evidence type="ECO:0000256" key="1">
    <source>
        <dbReference type="ARBA" id="ARBA00022801"/>
    </source>
</evidence>